<dbReference type="Pfam" id="PF00752">
    <property type="entry name" value="XPG_N"/>
    <property type="match status" value="1"/>
</dbReference>
<dbReference type="EMBL" id="CANTUO010000004">
    <property type="protein sequence ID" value="CAI5759355.1"/>
    <property type="molecule type" value="Genomic_DNA"/>
</dbReference>
<dbReference type="Pfam" id="PF12247">
    <property type="entry name" value="MKT1_N"/>
    <property type="match status" value="1"/>
</dbReference>
<feature type="domain" description="XPG N-terminal" evidence="4">
    <location>
        <begin position="1"/>
        <end position="102"/>
    </location>
</feature>
<feature type="domain" description="XPG-I" evidence="3">
    <location>
        <begin position="152"/>
        <end position="220"/>
    </location>
</feature>
<dbReference type="InterPro" id="IPR029060">
    <property type="entry name" value="PIN-like_dom_sf"/>
</dbReference>
<dbReference type="GO" id="GO:0006417">
    <property type="term" value="P:regulation of translation"/>
    <property type="evidence" value="ECO:0007669"/>
    <property type="project" value="UniProtKB-KW"/>
</dbReference>
<evidence type="ECO:0000313" key="6">
    <source>
        <dbReference type="Proteomes" id="UP001152885"/>
    </source>
</evidence>
<dbReference type="Proteomes" id="UP001152885">
    <property type="component" value="Unassembled WGS sequence"/>
</dbReference>
<dbReference type="Pfam" id="PF12246">
    <property type="entry name" value="MKT1_C"/>
    <property type="match status" value="1"/>
</dbReference>
<dbReference type="InterPro" id="IPR022039">
    <property type="entry name" value="MKT1_C"/>
</dbReference>
<organism evidence="5 6">
    <name type="scientific">Candida verbasci</name>
    <dbReference type="NCBI Taxonomy" id="1227364"/>
    <lineage>
        <taxon>Eukaryota</taxon>
        <taxon>Fungi</taxon>
        <taxon>Dikarya</taxon>
        <taxon>Ascomycota</taxon>
        <taxon>Saccharomycotina</taxon>
        <taxon>Pichiomycetes</taxon>
        <taxon>Debaryomycetaceae</taxon>
        <taxon>Candida/Lodderomyces clade</taxon>
        <taxon>Candida</taxon>
    </lineage>
</organism>
<dbReference type="Gene3D" id="3.40.50.1010">
    <property type="entry name" value="5'-nuclease"/>
    <property type="match status" value="1"/>
</dbReference>
<evidence type="ECO:0000259" key="3">
    <source>
        <dbReference type="SMART" id="SM00484"/>
    </source>
</evidence>
<comment type="caution">
    <text evidence="5">The sequence shown here is derived from an EMBL/GenBank/DDBJ whole genome shotgun (WGS) entry which is preliminary data.</text>
</comment>
<dbReference type="PANTHER" id="PTHR11081:SF32">
    <property type="entry name" value="POST-TRANSCRIPTIONAL REGULATOR MKT1"/>
    <property type="match status" value="1"/>
</dbReference>
<dbReference type="GO" id="GO:0004518">
    <property type="term" value="F:nuclease activity"/>
    <property type="evidence" value="ECO:0007669"/>
    <property type="project" value="InterPro"/>
</dbReference>
<evidence type="ECO:0000256" key="1">
    <source>
        <dbReference type="ARBA" id="ARBA00022845"/>
    </source>
</evidence>
<dbReference type="OrthoDB" id="17262at2759"/>
<evidence type="ECO:0000259" key="4">
    <source>
        <dbReference type="SMART" id="SM00485"/>
    </source>
</evidence>
<keyword evidence="1" id="KW-0810">Translation regulation</keyword>
<dbReference type="SMART" id="SM00485">
    <property type="entry name" value="XPGN"/>
    <property type="match status" value="1"/>
</dbReference>
<dbReference type="GO" id="GO:0003730">
    <property type="term" value="F:mRNA 3'-UTR binding"/>
    <property type="evidence" value="ECO:0007669"/>
    <property type="project" value="TreeGrafter"/>
</dbReference>
<comment type="similarity">
    <text evidence="2">Belongs to the XPG/RAD2 endonuclease family.</text>
</comment>
<evidence type="ECO:0008006" key="7">
    <source>
        <dbReference type="Google" id="ProtNLM"/>
    </source>
</evidence>
<dbReference type="GO" id="GO:0006974">
    <property type="term" value="P:DNA damage response"/>
    <property type="evidence" value="ECO:0007669"/>
    <property type="project" value="UniProtKB-ARBA"/>
</dbReference>
<gene>
    <name evidence="5" type="ORF">CANVERA_P3868</name>
</gene>
<dbReference type="InterPro" id="IPR022040">
    <property type="entry name" value="MKT1_N"/>
</dbReference>
<evidence type="ECO:0000256" key="2">
    <source>
        <dbReference type="ARBA" id="ARBA00024023"/>
    </source>
</evidence>
<dbReference type="SMART" id="SM00484">
    <property type="entry name" value="XPGI"/>
    <property type="match status" value="1"/>
</dbReference>
<proteinExistence type="inferred from homology"/>
<dbReference type="InterPro" id="IPR006085">
    <property type="entry name" value="XPG_DNA_repair_N"/>
</dbReference>
<reference evidence="5" key="1">
    <citation type="submission" date="2022-12" db="EMBL/GenBank/DDBJ databases">
        <authorList>
            <person name="Brejova B."/>
        </authorList>
    </citation>
    <scope>NUCLEOTIDE SEQUENCE</scope>
</reference>
<dbReference type="PANTHER" id="PTHR11081">
    <property type="entry name" value="FLAP ENDONUCLEASE FAMILY MEMBER"/>
    <property type="match status" value="1"/>
</dbReference>
<keyword evidence="6" id="KW-1185">Reference proteome</keyword>
<evidence type="ECO:0000313" key="5">
    <source>
        <dbReference type="EMBL" id="CAI5759355.1"/>
    </source>
</evidence>
<protein>
    <recommendedName>
        <fullName evidence="7">XPG N-terminal domain-containing protein</fullName>
    </recommendedName>
</protein>
<accession>A0A9W4TYL4</accession>
<dbReference type="CDD" id="cd09858">
    <property type="entry name" value="PIN_MKT1"/>
    <property type="match status" value="1"/>
</dbReference>
<dbReference type="InterPro" id="IPR006086">
    <property type="entry name" value="XPG-I_dom"/>
</dbReference>
<sequence length="790" mass="92183">MPIKSLESYLFERKLANTSSIEILENTTIGIDVDHYLNRIYTFKKEQYLSAIGGLPSSLKDYLINDLAVFKESNIKPIFVLNGLNINLQNVSYKTNELSTNEQHIENTWNKIIDSQKNSFGSPHHQFIESFRLFNDSLSVKNLYNDVISLFISLGVEYFITPYDSSFQLSYLYQNDIIDTIYGSTDLLLTKIDKFILGMEFQSKEFRFINKFKVLKELNLNERQFLDLSIIVGCNLQPNTFPIFPPLPKPNNLQPYPQISYFKIGLDIIYQYNQFNNNNQNSDLVGYIMSLNDSKLLDLYYKGLCAFKFIPILNKEGVVELYNNEMAKLGFKENIDFIESSEDGEGESEKVVKVPSDLHEIINQRLPPEIYFYQSIGLLPIDLLESITKGQLDVRPPLELGSNNSKFKTLITSKYYLNLLDYQYNLITQFLARYYQVKKIKVKFWFKDDFIELNNRIMPSISKRINNLFISTKTPEFALTSFFNNIPETFNSLEELKSNNDVVSTAFLRTLYLYDIIDEKSKFSKSSIGKILTKFSKENPRIPTKQFEHLILILFLLQSKQFSLFDSTPEFTNVSSIYKQGGGEISPKESNYIKLISRIFSLFKFNISPINYQGPISRNLLNFRSNLEFINKNLINTLECVLVDLIVLQEQNQMKTTYKSKDEWYQLILNLPFYQSLNNTLMGVIGEIYFEVACKYKKQGKEEKKEIVDLTNEYLLHQIFQIHQTTYNIDVFGKNSVKEEILKSDFKNCLNWWDYFIKFAKVVHEEDKGLINDEIMNDINATNDFLKQLT</sequence>
<dbReference type="AlphaFoldDB" id="A0A9W4TYL4"/>
<name>A0A9W4TYL4_9ASCO</name>
<dbReference type="InterPro" id="IPR006084">
    <property type="entry name" value="XPG/Rad2"/>
</dbReference>
<dbReference type="SUPFAM" id="SSF88723">
    <property type="entry name" value="PIN domain-like"/>
    <property type="match status" value="1"/>
</dbReference>